<evidence type="ECO:0000313" key="1">
    <source>
        <dbReference type="EMBL" id="QED36710.1"/>
    </source>
</evidence>
<proteinExistence type="predicted"/>
<protein>
    <submittedName>
        <fullName evidence="1">Uncharacterized protein</fullName>
    </submittedName>
</protein>
<name>A0A5B8YFJ5_9FLAO</name>
<organism evidence="1 2">
    <name type="scientific">Antarcticibacterium arcticum</name>
    <dbReference type="NCBI Taxonomy" id="2585771"/>
    <lineage>
        <taxon>Bacteria</taxon>
        <taxon>Pseudomonadati</taxon>
        <taxon>Bacteroidota</taxon>
        <taxon>Flavobacteriia</taxon>
        <taxon>Flavobacteriales</taxon>
        <taxon>Flavobacteriaceae</taxon>
        <taxon>Antarcticibacterium</taxon>
    </lineage>
</organism>
<dbReference type="EMBL" id="CP042476">
    <property type="protein sequence ID" value="QED36710.1"/>
    <property type="molecule type" value="Genomic_DNA"/>
</dbReference>
<accession>A0A5B8YFJ5</accession>
<dbReference type="AlphaFoldDB" id="A0A5B8YFJ5"/>
<dbReference type="Proteomes" id="UP000321954">
    <property type="component" value="Chromosome"/>
</dbReference>
<evidence type="ECO:0000313" key="2">
    <source>
        <dbReference type="Proteomes" id="UP000321954"/>
    </source>
</evidence>
<dbReference type="KEGG" id="anp:FK178_02815"/>
<sequence>MLSELDKLKLKRENDPEVNLKVPKKLPKILDRIVKASKLPDTVNHPRKNGIWDYKKRYEYGGIAISVFDH</sequence>
<gene>
    <name evidence="1" type="ORF">FK178_02815</name>
</gene>
<dbReference type="OrthoDB" id="9777694at2"/>
<keyword evidence="2" id="KW-1185">Reference proteome</keyword>
<dbReference type="RefSeq" id="WP_146830802.1">
    <property type="nucleotide sequence ID" value="NZ_CP042476.1"/>
</dbReference>
<reference evidence="1 2" key="1">
    <citation type="submission" date="2019-08" db="EMBL/GenBank/DDBJ databases">
        <title>Antarcticibacterium arcticum sp. nov., a bacterium isolated from marine sediment of the Canadian Beaufort Sea.</title>
        <authorList>
            <person name="Lee Y.M."/>
            <person name="Baek K."/>
            <person name="Lee D.-H."/>
            <person name="Shin S.C."/>
            <person name="Jin Y.K."/>
            <person name="Park Y."/>
        </authorList>
    </citation>
    <scope>NUCLEOTIDE SEQUENCE [LARGE SCALE GENOMIC DNA]</scope>
    <source>
        <strain evidence="1 2">PAMC 28998</strain>
    </source>
</reference>